<evidence type="ECO:0008006" key="4">
    <source>
        <dbReference type="Google" id="ProtNLM"/>
    </source>
</evidence>
<evidence type="ECO:0000313" key="2">
    <source>
        <dbReference type="EMBL" id="ABV36378.1"/>
    </source>
</evidence>
<dbReference type="Proteomes" id="UP000002015">
    <property type="component" value="Chromosome"/>
</dbReference>
<dbReference type="AlphaFoldDB" id="A8FU55"/>
<keyword evidence="3" id="KW-1185">Reference proteome</keyword>
<feature type="signal peptide" evidence="1">
    <location>
        <begin position="1"/>
        <end position="28"/>
    </location>
</feature>
<protein>
    <recommendedName>
        <fullName evidence="4">Porin</fullName>
    </recommendedName>
</protein>
<dbReference type="RefSeq" id="WP_012142114.1">
    <property type="nucleotide sequence ID" value="NC_009831.1"/>
</dbReference>
<proteinExistence type="predicted"/>
<dbReference type="EMBL" id="CP000821">
    <property type="protein sequence ID" value="ABV36378.1"/>
    <property type="molecule type" value="Genomic_DNA"/>
</dbReference>
<dbReference type="OrthoDB" id="8741777at2"/>
<evidence type="ECO:0000313" key="3">
    <source>
        <dbReference type="Proteomes" id="UP000002015"/>
    </source>
</evidence>
<gene>
    <name evidence="2" type="ordered locus">Ssed_1767</name>
</gene>
<name>A8FU55_SHESH</name>
<evidence type="ECO:0000256" key="1">
    <source>
        <dbReference type="SAM" id="SignalP"/>
    </source>
</evidence>
<dbReference type="HOGENOM" id="CLU_068446_0_0_6"/>
<dbReference type="eggNOG" id="ENOG503388F">
    <property type="taxonomic scope" value="Bacteria"/>
</dbReference>
<accession>A8FU55</accession>
<organism evidence="2 3">
    <name type="scientific">Shewanella sediminis (strain HAW-EB3)</name>
    <dbReference type="NCBI Taxonomy" id="425104"/>
    <lineage>
        <taxon>Bacteria</taxon>
        <taxon>Pseudomonadati</taxon>
        <taxon>Pseudomonadota</taxon>
        <taxon>Gammaproteobacteria</taxon>
        <taxon>Alteromonadales</taxon>
        <taxon>Shewanellaceae</taxon>
        <taxon>Shewanella</taxon>
    </lineage>
</organism>
<reference evidence="2 3" key="1">
    <citation type="submission" date="2007-08" db="EMBL/GenBank/DDBJ databases">
        <title>Complete sequence of Shewanella sediminis HAW-EB3.</title>
        <authorList>
            <consortium name="US DOE Joint Genome Institute"/>
            <person name="Copeland A."/>
            <person name="Lucas S."/>
            <person name="Lapidus A."/>
            <person name="Barry K."/>
            <person name="Glavina del Rio T."/>
            <person name="Dalin E."/>
            <person name="Tice H."/>
            <person name="Pitluck S."/>
            <person name="Chertkov O."/>
            <person name="Brettin T."/>
            <person name="Bruce D."/>
            <person name="Detter J.C."/>
            <person name="Han C."/>
            <person name="Schmutz J."/>
            <person name="Larimer F."/>
            <person name="Land M."/>
            <person name="Hauser L."/>
            <person name="Kyrpides N."/>
            <person name="Kim E."/>
            <person name="Zhao J.-S."/>
            <person name="Richardson P."/>
        </authorList>
    </citation>
    <scope>NUCLEOTIDE SEQUENCE [LARGE SCALE GENOMIC DNA]</scope>
    <source>
        <strain evidence="2 3">HAW-EB3</strain>
    </source>
</reference>
<keyword evidence="1" id="KW-0732">Signal</keyword>
<feature type="chain" id="PRO_5002720040" description="Porin" evidence="1">
    <location>
        <begin position="29"/>
        <end position="347"/>
    </location>
</feature>
<sequence length="347" mass="39106" precursor="true">MNGCSLNNNWYKFIFSSLLILISNSSFATEPLMKPENNSYFSVTGGSGVSQVNETDNREDNRQHLRSFDIRFGQHFSPKWRIDLVHANEGHPYNHHRDGFAGQATYVFDAFESFRLEVGTGPYLSFDTYNDANGVELNEKRLGLMSTAGFIFPVDFLGENGHLKFQWNNYVMSSRPNANSFLLGVGFDIDNSKFQYKPNRKSFFNEAWLSILNAKNNHGGPETTVGASIDVAKRFDSNIALSLGYIYEGGYNGATDRQGFSAQFWKIVPLANGFEGRLGIGGYIANDKVEDKHGYDLKGLFSFGINYYPEWEGYDGLYLGGSITRVADRKGYEDDADLFRFSLGKKF</sequence>
<dbReference type="KEGG" id="sse:Ssed_1767"/>